<evidence type="ECO:0000313" key="3">
    <source>
        <dbReference type="Proteomes" id="UP000694580"/>
    </source>
</evidence>
<reference evidence="2" key="3">
    <citation type="submission" date="2025-09" db="UniProtKB">
        <authorList>
            <consortium name="Ensembl"/>
        </authorList>
    </citation>
    <scope>IDENTIFICATION</scope>
</reference>
<accession>A0AAY4A5M1</accession>
<proteinExistence type="predicted"/>
<organism evidence="2 3">
    <name type="scientific">Denticeps clupeoides</name>
    <name type="common">denticle herring</name>
    <dbReference type="NCBI Taxonomy" id="299321"/>
    <lineage>
        <taxon>Eukaryota</taxon>
        <taxon>Metazoa</taxon>
        <taxon>Chordata</taxon>
        <taxon>Craniata</taxon>
        <taxon>Vertebrata</taxon>
        <taxon>Euteleostomi</taxon>
        <taxon>Actinopterygii</taxon>
        <taxon>Neopterygii</taxon>
        <taxon>Teleostei</taxon>
        <taxon>Clupei</taxon>
        <taxon>Clupeiformes</taxon>
        <taxon>Denticipitoidei</taxon>
        <taxon>Denticipitidae</taxon>
        <taxon>Denticeps</taxon>
    </lineage>
</organism>
<dbReference type="AlphaFoldDB" id="A0AAY4A5M1"/>
<feature type="region of interest" description="Disordered" evidence="1">
    <location>
        <begin position="1"/>
        <end position="99"/>
    </location>
</feature>
<protein>
    <submittedName>
        <fullName evidence="2">Uncharacterized protein</fullName>
    </submittedName>
</protein>
<feature type="compositionally biased region" description="Basic and acidic residues" evidence="1">
    <location>
        <begin position="60"/>
        <end position="69"/>
    </location>
</feature>
<evidence type="ECO:0000256" key="1">
    <source>
        <dbReference type="SAM" id="MobiDB-lite"/>
    </source>
</evidence>
<evidence type="ECO:0000313" key="2">
    <source>
        <dbReference type="Ensembl" id="ENSDCDP00010003280.1"/>
    </source>
</evidence>
<dbReference type="Proteomes" id="UP000694580">
    <property type="component" value="Chromosome 4"/>
</dbReference>
<reference evidence="2" key="2">
    <citation type="submission" date="2025-08" db="UniProtKB">
        <authorList>
            <consortium name="Ensembl"/>
        </authorList>
    </citation>
    <scope>IDENTIFICATION</scope>
</reference>
<dbReference type="Ensembl" id="ENSDCDT00010003404.1">
    <property type="protein sequence ID" value="ENSDCDP00010003280.1"/>
    <property type="gene ID" value="ENSDCDG00010001508.1"/>
</dbReference>
<keyword evidence="3" id="KW-1185">Reference proteome</keyword>
<sequence length="134" mass="13542">SELVATIAGPGGGAPVVPVELENGPDDGGGEVHYDGHRGVRGQEAGEGEGQAACALAHAQDNDDRRQDEADAVDSQAPLQSSVALVGHGVADEDEDDAGHEGLAHLQQSWGGGHVAGHLARRSCSRLPGPTGVF</sequence>
<name>A0AAY4A5M1_9TELE</name>
<reference evidence="2 3" key="1">
    <citation type="submission" date="2020-06" db="EMBL/GenBank/DDBJ databases">
        <authorList>
            <consortium name="Wellcome Sanger Institute Data Sharing"/>
        </authorList>
    </citation>
    <scope>NUCLEOTIDE SEQUENCE [LARGE SCALE GENOMIC DNA]</scope>
</reference>